<evidence type="ECO:0000313" key="2">
    <source>
        <dbReference type="EMBL" id="QIB53362.1"/>
    </source>
</evidence>
<dbReference type="EMBL" id="CP048626">
    <property type="protein sequence ID" value="QIB53375.1"/>
    <property type="molecule type" value="Genomic_DNA"/>
</dbReference>
<dbReference type="Proteomes" id="UP000464715">
    <property type="component" value="Chromosome"/>
</dbReference>
<dbReference type="EMBL" id="CP048626">
    <property type="protein sequence ID" value="QIB53362.1"/>
    <property type="molecule type" value="Genomic_DNA"/>
</dbReference>
<name>A0ABX6J1N4_9FIRM</name>
<organism evidence="2 4">
    <name type="scientific">Blautia producta ATCC 27340 = DSM 2950</name>
    <dbReference type="NCBI Taxonomy" id="1121114"/>
    <lineage>
        <taxon>Bacteria</taxon>
        <taxon>Bacillati</taxon>
        <taxon>Bacillota</taxon>
        <taxon>Clostridia</taxon>
        <taxon>Lachnospirales</taxon>
        <taxon>Lachnospiraceae</taxon>
        <taxon>Blautia</taxon>
    </lineage>
</organism>
<evidence type="ECO:0000313" key="4">
    <source>
        <dbReference type="Proteomes" id="UP000464715"/>
    </source>
</evidence>
<protein>
    <submittedName>
        <fullName evidence="2">Uncharacterized protein</fullName>
    </submittedName>
</protein>
<evidence type="ECO:0000313" key="3">
    <source>
        <dbReference type="EMBL" id="QIB53375.1"/>
    </source>
</evidence>
<gene>
    <name evidence="1" type="ORF">GXM18_07595</name>
    <name evidence="2" type="ORF">GXM18_14820</name>
    <name evidence="3" type="ORF">GXM18_24630</name>
</gene>
<sequence>MVKTWEADDTMLETAWESRWLPESLLKRPGKRKAYQIKQASGDHDGC</sequence>
<dbReference type="EMBL" id="CP048626">
    <property type="protein sequence ID" value="QIB53353.1"/>
    <property type="molecule type" value="Genomic_DNA"/>
</dbReference>
<reference evidence="2 4" key="1">
    <citation type="submission" date="2020-02" db="EMBL/GenBank/DDBJ databases">
        <title>Complete genome sequence of Blautia producta JCM 1471(T).</title>
        <authorList>
            <person name="Tourlousse D.M."/>
            <person name="Sakamoto M."/>
            <person name="Miura T."/>
            <person name="Narita K."/>
            <person name="Ohashi A."/>
            <person name="Uchino Y."/>
            <person name="Yamazoe A."/>
            <person name="Kameyama K."/>
            <person name="Terauchi J."/>
            <person name="Ohkuma M."/>
            <person name="Kawasaki H."/>
            <person name="Sekiguchi Y."/>
        </authorList>
    </citation>
    <scope>NUCLEOTIDE SEQUENCE [LARGE SCALE GENOMIC DNA]</scope>
    <source>
        <strain evidence="2 4">JCM 1471</strain>
    </source>
</reference>
<keyword evidence="4" id="KW-1185">Reference proteome</keyword>
<evidence type="ECO:0000313" key="1">
    <source>
        <dbReference type="EMBL" id="QIB53353.1"/>
    </source>
</evidence>
<proteinExistence type="predicted"/>
<accession>A0ABX6J1N4</accession>